<protein>
    <submittedName>
        <fullName evidence="2">Uncharacterized protein</fullName>
    </submittedName>
</protein>
<organism evidence="2 3">
    <name type="scientific">Nakamurella leprariae</name>
    <dbReference type="NCBI Taxonomy" id="2803911"/>
    <lineage>
        <taxon>Bacteria</taxon>
        <taxon>Bacillati</taxon>
        <taxon>Actinomycetota</taxon>
        <taxon>Actinomycetes</taxon>
        <taxon>Nakamurellales</taxon>
        <taxon>Nakamurellaceae</taxon>
        <taxon>Nakamurella</taxon>
    </lineage>
</organism>
<dbReference type="RefSeq" id="WP_205260203.1">
    <property type="nucleotide sequence ID" value="NZ_JAERWK010000010.1"/>
</dbReference>
<sequence length="197" mass="21224">MIAEDCPICQGQGRLELGRPALAQAARTGGPEAVALAVDYALEVQARKDLAPQHPDWLRARTNLARVVAALRARGLLAPTPSPIDPSSVLPAQHPRPPIEQVRATAKHLTPGYQRGDHERLYAPAPCQYGPDERPTEHGGIPGFSAAGFIAHLTRVCDPVDPVDPHTSTRHRAQSRDRQGRFAKVLVSAAALDQALF</sequence>
<dbReference type="EMBL" id="JAERWK010000010">
    <property type="protein sequence ID" value="MBM9467247.1"/>
    <property type="molecule type" value="Genomic_DNA"/>
</dbReference>
<evidence type="ECO:0000256" key="1">
    <source>
        <dbReference type="SAM" id="MobiDB-lite"/>
    </source>
</evidence>
<keyword evidence="3" id="KW-1185">Reference proteome</keyword>
<evidence type="ECO:0000313" key="3">
    <source>
        <dbReference type="Proteomes" id="UP000663792"/>
    </source>
</evidence>
<dbReference type="AlphaFoldDB" id="A0A939C1K5"/>
<feature type="region of interest" description="Disordered" evidence="1">
    <location>
        <begin position="161"/>
        <end position="180"/>
    </location>
</feature>
<reference evidence="2" key="1">
    <citation type="submission" date="2021-01" db="EMBL/GenBank/DDBJ databases">
        <title>YIM 132084 draft genome.</title>
        <authorList>
            <person name="An D."/>
        </authorList>
    </citation>
    <scope>NUCLEOTIDE SEQUENCE</scope>
    <source>
        <strain evidence="2">YIM 132084</strain>
    </source>
</reference>
<accession>A0A939C1K5</accession>
<gene>
    <name evidence="2" type="ORF">JL106_08145</name>
</gene>
<evidence type="ECO:0000313" key="2">
    <source>
        <dbReference type="EMBL" id="MBM9467247.1"/>
    </source>
</evidence>
<proteinExistence type="predicted"/>
<name>A0A939C1K5_9ACTN</name>
<dbReference type="Proteomes" id="UP000663792">
    <property type="component" value="Unassembled WGS sequence"/>
</dbReference>
<comment type="caution">
    <text evidence="2">The sequence shown here is derived from an EMBL/GenBank/DDBJ whole genome shotgun (WGS) entry which is preliminary data.</text>
</comment>